<evidence type="ECO:0000256" key="1">
    <source>
        <dbReference type="ARBA" id="ARBA00003618"/>
    </source>
</evidence>
<name>A0A4Z0M3F6_9GAMM</name>
<dbReference type="InterPro" id="IPR003395">
    <property type="entry name" value="RecF/RecN/SMC_N"/>
</dbReference>
<dbReference type="CDD" id="cd03241">
    <property type="entry name" value="ABC_RecN"/>
    <property type="match status" value="2"/>
</dbReference>
<gene>
    <name evidence="12" type="primary">recN</name>
    <name evidence="12" type="ORF">E4634_08395</name>
</gene>
<keyword evidence="6" id="KW-0067">ATP-binding</keyword>
<dbReference type="GO" id="GO:0006281">
    <property type="term" value="P:DNA repair"/>
    <property type="evidence" value="ECO:0007669"/>
    <property type="project" value="UniProtKB-KW"/>
</dbReference>
<dbReference type="EMBL" id="SRLE01000006">
    <property type="protein sequence ID" value="TGD74142.1"/>
    <property type="molecule type" value="Genomic_DNA"/>
</dbReference>
<comment type="caution">
    <text evidence="12">The sequence shown here is derived from an EMBL/GenBank/DDBJ whole genome shotgun (WGS) entry which is preliminary data.</text>
</comment>
<dbReference type="OrthoDB" id="9806954at2"/>
<feature type="coiled-coil region" evidence="10">
    <location>
        <begin position="321"/>
        <end position="358"/>
    </location>
</feature>
<organism evidence="12 13">
    <name type="scientific">Mangrovimicrobium sediminis</name>
    <dbReference type="NCBI Taxonomy" id="2562682"/>
    <lineage>
        <taxon>Bacteria</taxon>
        <taxon>Pseudomonadati</taxon>
        <taxon>Pseudomonadota</taxon>
        <taxon>Gammaproteobacteria</taxon>
        <taxon>Cellvibrionales</taxon>
        <taxon>Halieaceae</taxon>
        <taxon>Mangrovimicrobium</taxon>
    </lineage>
</organism>
<dbReference type="FunFam" id="3.40.50.300:FF:000319">
    <property type="entry name" value="DNA repair protein RecN"/>
    <property type="match status" value="1"/>
</dbReference>
<keyword evidence="13" id="KW-1185">Reference proteome</keyword>
<dbReference type="PIRSF" id="PIRSF003128">
    <property type="entry name" value="RecN"/>
    <property type="match status" value="1"/>
</dbReference>
<dbReference type="GO" id="GO:0043590">
    <property type="term" value="C:bacterial nucleoid"/>
    <property type="evidence" value="ECO:0007669"/>
    <property type="project" value="TreeGrafter"/>
</dbReference>
<evidence type="ECO:0000313" key="12">
    <source>
        <dbReference type="EMBL" id="TGD74142.1"/>
    </source>
</evidence>
<evidence type="ECO:0000256" key="3">
    <source>
        <dbReference type="ARBA" id="ARBA00021315"/>
    </source>
</evidence>
<dbReference type="Gene3D" id="3.40.50.300">
    <property type="entry name" value="P-loop containing nucleotide triphosphate hydrolases"/>
    <property type="match status" value="2"/>
</dbReference>
<evidence type="ECO:0000313" key="13">
    <source>
        <dbReference type="Proteomes" id="UP000298050"/>
    </source>
</evidence>
<comment type="function">
    <text evidence="1 9">May be involved in recombinational repair of damaged DNA.</text>
</comment>
<proteinExistence type="inferred from homology"/>
<evidence type="ECO:0000259" key="11">
    <source>
        <dbReference type="Pfam" id="PF02463"/>
    </source>
</evidence>
<evidence type="ECO:0000256" key="9">
    <source>
        <dbReference type="PIRNR" id="PIRNR003128"/>
    </source>
</evidence>
<evidence type="ECO:0000256" key="4">
    <source>
        <dbReference type="ARBA" id="ARBA00022741"/>
    </source>
</evidence>
<dbReference type="PANTHER" id="PTHR11059:SF0">
    <property type="entry name" value="DNA REPAIR PROTEIN RECN"/>
    <property type="match status" value="1"/>
</dbReference>
<keyword evidence="5 9" id="KW-0227">DNA damage</keyword>
<dbReference type="GO" id="GO:0009432">
    <property type="term" value="P:SOS response"/>
    <property type="evidence" value="ECO:0007669"/>
    <property type="project" value="UniProtKB-ARBA"/>
</dbReference>
<dbReference type="Pfam" id="PF02463">
    <property type="entry name" value="SMC_N"/>
    <property type="match status" value="1"/>
</dbReference>
<accession>A0A4Z0M3F6</accession>
<reference evidence="12 13" key="1">
    <citation type="submission" date="2019-04" db="EMBL/GenBank/DDBJ databases">
        <title>Taxonomy of novel Haliea sp. from mangrove soil of West Coast of India.</title>
        <authorList>
            <person name="Verma A."/>
            <person name="Kumar P."/>
            <person name="Krishnamurthi S."/>
        </authorList>
    </citation>
    <scope>NUCLEOTIDE SEQUENCE [LARGE SCALE GENOMIC DNA]</scope>
    <source>
        <strain evidence="12 13">SAOS-164</strain>
    </source>
</reference>
<dbReference type="GO" id="GO:0006310">
    <property type="term" value="P:DNA recombination"/>
    <property type="evidence" value="ECO:0007669"/>
    <property type="project" value="InterPro"/>
</dbReference>
<dbReference type="PANTHER" id="PTHR11059">
    <property type="entry name" value="DNA REPAIR PROTEIN RECN"/>
    <property type="match status" value="1"/>
</dbReference>
<dbReference type="FunFam" id="3.40.50.300:FF:000356">
    <property type="entry name" value="DNA repair protein RecN"/>
    <property type="match status" value="1"/>
</dbReference>
<dbReference type="NCBIfam" id="TIGR00634">
    <property type="entry name" value="recN"/>
    <property type="match status" value="1"/>
</dbReference>
<comment type="similarity">
    <text evidence="2 9">Belongs to the RecN family.</text>
</comment>
<keyword evidence="4" id="KW-0547">Nucleotide-binding</keyword>
<evidence type="ECO:0000256" key="7">
    <source>
        <dbReference type="ARBA" id="ARBA00023204"/>
    </source>
</evidence>
<dbReference type="AlphaFoldDB" id="A0A4Z0M3F6"/>
<dbReference type="Proteomes" id="UP000298050">
    <property type="component" value="Unassembled WGS sequence"/>
</dbReference>
<evidence type="ECO:0000256" key="5">
    <source>
        <dbReference type="ARBA" id="ARBA00022763"/>
    </source>
</evidence>
<dbReference type="GO" id="GO:0005524">
    <property type="term" value="F:ATP binding"/>
    <property type="evidence" value="ECO:0007669"/>
    <property type="project" value="UniProtKB-KW"/>
</dbReference>
<feature type="coiled-coil region" evidence="10">
    <location>
        <begin position="200"/>
        <end position="237"/>
    </location>
</feature>
<dbReference type="InterPro" id="IPR027417">
    <property type="entry name" value="P-loop_NTPase"/>
</dbReference>
<dbReference type="InterPro" id="IPR004604">
    <property type="entry name" value="DNA_recomb/repair_RecN"/>
</dbReference>
<evidence type="ECO:0000256" key="6">
    <source>
        <dbReference type="ARBA" id="ARBA00022840"/>
    </source>
</evidence>
<keyword evidence="7 9" id="KW-0234">DNA repair</keyword>
<feature type="domain" description="RecF/RecN/SMC N-terminal" evidence="11">
    <location>
        <begin position="2"/>
        <end position="507"/>
    </location>
</feature>
<evidence type="ECO:0000256" key="10">
    <source>
        <dbReference type="SAM" id="Coils"/>
    </source>
</evidence>
<sequence length="552" mass="59716">MLTHLSISNYTIVSQLEVEYAAGMTVITGETGAGKSIMLDALGLCLGDRADPRAVRPGAERAEIAATFAIDDIPAAAAWLDSRDLGSGDECLLRRVITAEGRSRAYINGSPSTAQDCAELGALLIDIHSQHAHQSLLRRAVQRELLDEFGGHARLVQEVENTASDWLRAHRELELLAGNREEHGARTQLLTYQVEELEALGLQEGELEALEDEQRNLENAEDILVSANQALELCEEHAAGARRTLQLLDERTHGSAAAQSARELLDSAAIGLSEARGEIQRHLDRVEVNPERLREVQSRLESIYDVARKHRVLPEQVLETAQRLQEELDTLSGSAERVDALQAEMDQLASDYREQAGKLGKARAKAAKKLAVATQDVLASLSMAHCQLEIALTPREQDQPHPHGREEVELRISTNPGAAPQALGKIASGGELSRISLAIQVVAASSSTVPAMVFDEVDVGIGGAVAEVVGRLLRSLAQRAQVLCVTHLPQVAAQGHHHLRVSKSKRGKTLETQLESLDAEGKVEELARMLGGVNITAQTRAHAREMLDSAGA</sequence>
<evidence type="ECO:0000256" key="2">
    <source>
        <dbReference type="ARBA" id="ARBA00009441"/>
    </source>
</evidence>
<dbReference type="RefSeq" id="WP_135442757.1">
    <property type="nucleotide sequence ID" value="NZ_SRLE01000006.1"/>
</dbReference>
<evidence type="ECO:0000256" key="8">
    <source>
        <dbReference type="ARBA" id="ARBA00033408"/>
    </source>
</evidence>
<dbReference type="NCBIfam" id="NF008121">
    <property type="entry name" value="PRK10869.1"/>
    <property type="match status" value="1"/>
</dbReference>
<dbReference type="SUPFAM" id="SSF52540">
    <property type="entry name" value="P-loop containing nucleoside triphosphate hydrolases"/>
    <property type="match status" value="2"/>
</dbReference>
<protein>
    <recommendedName>
        <fullName evidence="3 9">DNA repair protein RecN</fullName>
    </recommendedName>
    <alternativeName>
        <fullName evidence="8 9">Recombination protein N</fullName>
    </alternativeName>
</protein>
<keyword evidence="10" id="KW-0175">Coiled coil</keyword>